<name>A0ACC1XFT6_MELAZ</name>
<accession>A0ACC1XFT6</accession>
<organism evidence="1 2">
    <name type="scientific">Melia azedarach</name>
    <name type="common">Chinaberry tree</name>
    <dbReference type="NCBI Taxonomy" id="155640"/>
    <lineage>
        <taxon>Eukaryota</taxon>
        <taxon>Viridiplantae</taxon>
        <taxon>Streptophyta</taxon>
        <taxon>Embryophyta</taxon>
        <taxon>Tracheophyta</taxon>
        <taxon>Spermatophyta</taxon>
        <taxon>Magnoliopsida</taxon>
        <taxon>eudicotyledons</taxon>
        <taxon>Gunneridae</taxon>
        <taxon>Pentapetalae</taxon>
        <taxon>rosids</taxon>
        <taxon>malvids</taxon>
        <taxon>Sapindales</taxon>
        <taxon>Meliaceae</taxon>
        <taxon>Melia</taxon>
    </lineage>
</organism>
<protein>
    <submittedName>
        <fullName evidence="1">MLP protein</fullName>
    </submittedName>
</protein>
<dbReference type="EMBL" id="CM051402">
    <property type="protein sequence ID" value="KAJ4709997.1"/>
    <property type="molecule type" value="Genomic_DNA"/>
</dbReference>
<keyword evidence="2" id="KW-1185">Reference proteome</keyword>
<comment type="caution">
    <text evidence="1">The sequence shown here is derived from an EMBL/GenBank/DDBJ whole genome shotgun (WGS) entry which is preliminary data.</text>
</comment>
<dbReference type="Proteomes" id="UP001164539">
    <property type="component" value="Chromosome 9"/>
</dbReference>
<evidence type="ECO:0000313" key="1">
    <source>
        <dbReference type="EMBL" id="KAJ4709997.1"/>
    </source>
</evidence>
<gene>
    <name evidence="1" type="ORF">OWV82_016233</name>
</gene>
<proteinExistence type="predicted"/>
<reference evidence="1 2" key="1">
    <citation type="journal article" date="2023" name="Science">
        <title>Complex scaffold remodeling in plant triterpene biosynthesis.</title>
        <authorList>
            <person name="De La Pena R."/>
            <person name="Hodgson H."/>
            <person name="Liu J.C."/>
            <person name="Stephenson M.J."/>
            <person name="Martin A.C."/>
            <person name="Owen C."/>
            <person name="Harkess A."/>
            <person name="Leebens-Mack J."/>
            <person name="Jimenez L.E."/>
            <person name="Osbourn A."/>
            <person name="Sattely E.S."/>
        </authorList>
    </citation>
    <scope>NUCLEOTIDE SEQUENCE [LARGE SCALE GENOMIC DNA]</scope>
    <source>
        <strain evidence="2">cv. JPN11</strain>
        <tissue evidence="1">Leaf</tissue>
    </source>
</reference>
<evidence type="ECO:0000313" key="2">
    <source>
        <dbReference type="Proteomes" id="UP001164539"/>
    </source>
</evidence>
<sequence length="152" mass="17288">MVLAGQLQTEIEIKAAAHAFHDLFSRRPHHVSNMAPGHIQSADLHEGEWGRKGSVVNWNYTHDGVEEVAKELVEEIDDKKNIRTFKVIEGHLLEKYPDFHATVQAFPKGKGSLVRWTLRYVKKSEDIPEPHGIIQLVNKMTKDIDAFLTQNA</sequence>